<name>A0ABR3A5F5_9AGAR</name>
<dbReference type="Pfam" id="PF00724">
    <property type="entry name" value="Oxidored_FMN"/>
    <property type="match status" value="1"/>
</dbReference>
<evidence type="ECO:0000259" key="2">
    <source>
        <dbReference type="Pfam" id="PF00724"/>
    </source>
</evidence>
<keyword evidence="4" id="KW-1185">Reference proteome</keyword>
<dbReference type="InterPro" id="IPR001155">
    <property type="entry name" value="OxRdtase_FMN_N"/>
</dbReference>
<dbReference type="PANTHER" id="PTHR22893">
    <property type="entry name" value="NADH OXIDOREDUCTASE-RELATED"/>
    <property type="match status" value="1"/>
</dbReference>
<evidence type="ECO:0000256" key="1">
    <source>
        <dbReference type="SAM" id="MobiDB-lite"/>
    </source>
</evidence>
<organism evidence="3 4">
    <name type="scientific">Marasmius tenuissimus</name>
    <dbReference type="NCBI Taxonomy" id="585030"/>
    <lineage>
        <taxon>Eukaryota</taxon>
        <taxon>Fungi</taxon>
        <taxon>Dikarya</taxon>
        <taxon>Basidiomycota</taxon>
        <taxon>Agaricomycotina</taxon>
        <taxon>Agaricomycetes</taxon>
        <taxon>Agaricomycetidae</taxon>
        <taxon>Agaricales</taxon>
        <taxon>Marasmiineae</taxon>
        <taxon>Marasmiaceae</taxon>
        <taxon>Marasmius</taxon>
    </lineage>
</organism>
<dbReference type="PANTHER" id="PTHR22893:SF91">
    <property type="entry name" value="NADPH DEHYDROGENASE 2-RELATED"/>
    <property type="match status" value="1"/>
</dbReference>
<feature type="region of interest" description="Disordered" evidence="1">
    <location>
        <begin position="1"/>
        <end position="21"/>
    </location>
</feature>
<feature type="domain" description="NADH:flavin oxidoreductase/NADH oxidase N-terminal" evidence="2">
    <location>
        <begin position="2"/>
        <end position="186"/>
    </location>
</feature>
<sequence>MQLWTPGRGADSEQLRSEDRSYSYTAPSDISITGWAESPRPITIHEIKDFIHYYAEAAKNAVYKAGFDGVEIHEANGYLIEQFLKEKSNQRTDLYGGNPENRTRFALEVVDAVVKGIGPKTGLRLSPWNTYNDPLPTYSHLVRELKQAHPTLAYIHITEPRVRDGIEAEAMMTNRSNDSLREIWMSGLGGNEVENGRRWIAAGAYDLVSGTAFADEKGDLVAYTVGGSSTSPIPTYVGRRDIPYRLKHNISPTPYVRGRRSTSPEVSNPPGTQTIPSLTDPRSKVSLCTSDEVSKAGCLFR</sequence>
<accession>A0ABR3A5F5</accession>
<reference evidence="3 4" key="1">
    <citation type="submission" date="2024-05" db="EMBL/GenBank/DDBJ databases">
        <title>A draft genome resource for the thread blight pathogen Marasmius tenuissimus strain MS-2.</title>
        <authorList>
            <person name="Yulfo-Soto G.E."/>
            <person name="Baruah I.K."/>
            <person name="Amoako-Attah I."/>
            <person name="Bukari Y."/>
            <person name="Meinhardt L.W."/>
            <person name="Bailey B.A."/>
            <person name="Cohen S.P."/>
        </authorList>
    </citation>
    <scope>NUCLEOTIDE SEQUENCE [LARGE SCALE GENOMIC DNA]</scope>
    <source>
        <strain evidence="3 4">MS-2</strain>
    </source>
</reference>
<protein>
    <recommendedName>
        <fullName evidence="2">NADH:flavin oxidoreductase/NADH oxidase N-terminal domain-containing protein</fullName>
    </recommendedName>
</protein>
<dbReference type="EMBL" id="JBBXMP010000017">
    <property type="protein sequence ID" value="KAL0068564.1"/>
    <property type="molecule type" value="Genomic_DNA"/>
</dbReference>
<dbReference type="Gene3D" id="3.20.20.70">
    <property type="entry name" value="Aldolase class I"/>
    <property type="match status" value="1"/>
</dbReference>
<dbReference type="Proteomes" id="UP001437256">
    <property type="component" value="Unassembled WGS sequence"/>
</dbReference>
<proteinExistence type="predicted"/>
<dbReference type="SUPFAM" id="SSF51395">
    <property type="entry name" value="FMN-linked oxidoreductases"/>
    <property type="match status" value="1"/>
</dbReference>
<comment type="caution">
    <text evidence="3">The sequence shown here is derived from an EMBL/GenBank/DDBJ whole genome shotgun (WGS) entry which is preliminary data.</text>
</comment>
<dbReference type="InterPro" id="IPR013785">
    <property type="entry name" value="Aldolase_TIM"/>
</dbReference>
<feature type="compositionally biased region" description="Polar residues" evidence="1">
    <location>
        <begin position="261"/>
        <end position="277"/>
    </location>
</feature>
<gene>
    <name evidence="3" type="ORF">AAF712_004279</name>
</gene>
<feature type="compositionally biased region" description="Basic and acidic residues" evidence="1">
    <location>
        <begin position="10"/>
        <end position="21"/>
    </location>
</feature>
<evidence type="ECO:0000313" key="4">
    <source>
        <dbReference type="Proteomes" id="UP001437256"/>
    </source>
</evidence>
<feature type="region of interest" description="Disordered" evidence="1">
    <location>
        <begin position="249"/>
        <end position="283"/>
    </location>
</feature>
<evidence type="ECO:0000313" key="3">
    <source>
        <dbReference type="EMBL" id="KAL0068564.1"/>
    </source>
</evidence>
<dbReference type="InterPro" id="IPR045247">
    <property type="entry name" value="Oye-like"/>
</dbReference>